<accession>A0A109W465</accession>
<proteinExistence type="predicted"/>
<evidence type="ECO:0000256" key="1">
    <source>
        <dbReference type="ARBA" id="ARBA00022490"/>
    </source>
</evidence>
<evidence type="ECO:0000256" key="2">
    <source>
        <dbReference type="ARBA" id="ARBA00023150"/>
    </source>
</evidence>
<dbReference type="Gene3D" id="3.40.140.10">
    <property type="entry name" value="Cytidine Deaminase, domain 2"/>
    <property type="match status" value="1"/>
</dbReference>
<reference evidence="4" key="1">
    <citation type="submission" date="2016-02" db="EMBL/GenBank/DDBJ databases">
        <authorList>
            <person name="Holder M.E."/>
            <person name="Ajami N.J."/>
            <person name="Petrosino J.F."/>
        </authorList>
    </citation>
    <scope>NUCLEOTIDE SEQUENCE [LARGE SCALE GENOMIC DNA]</scope>
    <source>
        <strain evidence="4">CCUG 45958</strain>
    </source>
</reference>
<protein>
    <submittedName>
        <fullName evidence="3">Formate dehydrogenase</fullName>
    </submittedName>
</protein>
<dbReference type="RefSeq" id="WP_062252196.1">
    <property type="nucleotide sequence ID" value="NZ_CP014229.1"/>
</dbReference>
<dbReference type="EMBL" id="CP014229">
    <property type="protein sequence ID" value="AMD89886.1"/>
    <property type="molecule type" value="Genomic_DNA"/>
</dbReference>
<dbReference type="GO" id="GO:0006777">
    <property type="term" value="P:Mo-molybdopterin cofactor biosynthetic process"/>
    <property type="evidence" value="ECO:0007669"/>
    <property type="project" value="UniProtKB-KW"/>
</dbReference>
<dbReference type="SUPFAM" id="SSF53927">
    <property type="entry name" value="Cytidine deaminase-like"/>
    <property type="match status" value="1"/>
</dbReference>
<dbReference type="PANTHER" id="PTHR30592:SF1">
    <property type="entry name" value="SULFUR CARRIER PROTEIN FDHD"/>
    <property type="match status" value="1"/>
</dbReference>
<dbReference type="InterPro" id="IPR003786">
    <property type="entry name" value="FdhD"/>
</dbReference>
<dbReference type="PANTHER" id="PTHR30592">
    <property type="entry name" value="FORMATE DEHYDROGENASE"/>
    <property type="match status" value="1"/>
</dbReference>
<keyword evidence="4" id="KW-1185">Reference proteome</keyword>
<dbReference type="Pfam" id="PF02634">
    <property type="entry name" value="FdhD-NarQ"/>
    <property type="match status" value="1"/>
</dbReference>
<dbReference type="STRING" id="44742.AXF13_07020"/>
<name>A0A109W465_9BACT</name>
<dbReference type="AlphaFoldDB" id="A0A109W465"/>
<dbReference type="Proteomes" id="UP000069241">
    <property type="component" value="Chromosome"/>
</dbReference>
<gene>
    <name evidence="3" type="ORF">AXF13_07020</name>
</gene>
<dbReference type="KEGG" id="dfi:AXF13_07020"/>
<keyword evidence="2" id="KW-0501">Molybdenum cofactor biosynthesis</keyword>
<organism evidence="3 4">
    <name type="scientific">Desulfovibrio fairfieldensis</name>
    <dbReference type="NCBI Taxonomy" id="44742"/>
    <lineage>
        <taxon>Bacteria</taxon>
        <taxon>Pseudomonadati</taxon>
        <taxon>Thermodesulfobacteriota</taxon>
        <taxon>Desulfovibrionia</taxon>
        <taxon>Desulfovibrionales</taxon>
        <taxon>Desulfovibrionaceae</taxon>
        <taxon>Desulfovibrio</taxon>
    </lineage>
</organism>
<sequence>MHSARGGWPSGPAPLDVRARRFRRGRWEDLPEVAAREEAVRVLHPGGSADLWAWPHELEDLALGHVLLDCSPCRTAVFRSDQGQGNVLGDRPVPLRAGRVERLDTPEGRHCLRVCLELSSADPAAPAATPRLGAAALLARMNDFFAEPGLWDGTGSFHRAGLFHPEKGLVRVAEDIGRHNCLDRLAGFCARQNLESAAYALFISARITGSLYAKARRAGFALLVSRGAVTGAALTAAMAQDITLVGFCRPAEERLTVFCDSAGRVTA</sequence>
<dbReference type="GO" id="GO:0016783">
    <property type="term" value="F:sulfurtransferase activity"/>
    <property type="evidence" value="ECO:0007669"/>
    <property type="project" value="InterPro"/>
</dbReference>
<evidence type="ECO:0000313" key="3">
    <source>
        <dbReference type="EMBL" id="AMD89886.1"/>
    </source>
</evidence>
<keyword evidence="1" id="KW-0963">Cytoplasm</keyword>
<dbReference type="InterPro" id="IPR016193">
    <property type="entry name" value="Cytidine_deaminase-like"/>
</dbReference>
<evidence type="ECO:0000313" key="4">
    <source>
        <dbReference type="Proteomes" id="UP000069241"/>
    </source>
</evidence>